<comment type="caution">
    <text evidence="9">The sequence shown here is derived from an EMBL/GenBank/DDBJ whole genome shotgun (WGS) entry which is preliminary data.</text>
</comment>
<evidence type="ECO:0000313" key="9">
    <source>
        <dbReference type="EMBL" id="KAI9562678.1"/>
    </source>
</evidence>
<feature type="domain" description="Big defensin" evidence="8">
    <location>
        <begin position="69"/>
        <end position="139"/>
    </location>
</feature>
<accession>A0AAD5PYR6</accession>
<evidence type="ECO:0000256" key="7">
    <source>
        <dbReference type="ARBA" id="ARBA00023157"/>
    </source>
</evidence>
<keyword evidence="6" id="KW-0044">Antibiotic</keyword>
<dbReference type="InterPro" id="IPR028060">
    <property type="entry name" value="Defensin_big_dom"/>
</dbReference>
<evidence type="ECO:0000259" key="8">
    <source>
        <dbReference type="Pfam" id="PF14862"/>
    </source>
</evidence>
<evidence type="ECO:0000256" key="6">
    <source>
        <dbReference type="ARBA" id="ARBA00023022"/>
    </source>
</evidence>
<dbReference type="AlphaFoldDB" id="A0AAD5PYR6"/>
<evidence type="ECO:0000256" key="1">
    <source>
        <dbReference type="ARBA" id="ARBA00004613"/>
    </source>
</evidence>
<protein>
    <recommendedName>
        <fullName evidence="8">Big defensin domain-containing protein</fullName>
    </recommendedName>
</protein>
<evidence type="ECO:0000256" key="5">
    <source>
        <dbReference type="ARBA" id="ARBA00022940"/>
    </source>
</evidence>
<evidence type="ECO:0000313" key="10">
    <source>
        <dbReference type="Proteomes" id="UP000820818"/>
    </source>
</evidence>
<dbReference type="GO" id="GO:0050829">
    <property type="term" value="P:defense response to Gram-negative bacterium"/>
    <property type="evidence" value="ECO:0007669"/>
    <property type="project" value="InterPro"/>
</dbReference>
<keyword evidence="4" id="KW-0732">Signal</keyword>
<dbReference type="GO" id="GO:0050830">
    <property type="term" value="P:defense response to Gram-positive bacterium"/>
    <property type="evidence" value="ECO:0007669"/>
    <property type="project" value="InterPro"/>
</dbReference>
<dbReference type="GO" id="GO:0005576">
    <property type="term" value="C:extracellular region"/>
    <property type="evidence" value="ECO:0007669"/>
    <property type="project" value="UniProtKB-SubCell"/>
</dbReference>
<gene>
    <name evidence="9" type="ORF">GHT06_010132</name>
</gene>
<keyword evidence="5" id="KW-0211">Defensin</keyword>
<evidence type="ECO:0000256" key="3">
    <source>
        <dbReference type="ARBA" id="ARBA00022529"/>
    </source>
</evidence>
<organism evidence="9 10">
    <name type="scientific">Daphnia sinensis</name>
    <dbReference type="NCBI Taxonomy" id="1820382"/>
    <lineage>
        <taxon>Eukaryota</taxon>
        <taxon>Metazoa</taxon>
        <taxon>Ecdysozoa</taxon>
        <taxon>Arthropoda</taxon>
        <taxon>Crustacea</taxon>
        <taxon>Branchiopoda</taxon>
        <taxon>Diplostraca</taxon>
        <taxon>Cladocera</taxon>
        <taxon>Anomopoda</taxon>
        <taxon>Daphniidae</taxon>
        <taxon>Daphnia</taxon>
        <taxon>Daphnia similis group</taxon>
    </lineage>
</organism>
<comment type="subcellular location">
    <subcellularLocation>
        <location evidence="1">Secreted</location>
    </subcellularLocation>
</comment>
<evidence type="ECO:0000256" key="4">
    <source>
        <dbReference type="ARBA" id="ARBA00022729"/>
    </source>
</evidence>
<keyword evidence="2" id="KW-0964">Secreted</keyword>
<name>A0AAD5PYR6_9CRUS</name>
<proteinExistence type="predicted"/>
<reference evidence="9 10" key="1">
    <citation type="submission" date="2022-05" db="EMBL/GenBank/DDBJ databases">
        <title>A multi-omics perspective on studying reproductive biology in Daphnia sinensis.</title>
        <authorList>
            <person name="Jia J."/>
        </authorList>
    </citation>
    <scope>NUCLEOTIDE SEQUENCE [LARGE SCALE GENOMIC DNA]</scope>
    <source>
        <strain evidence="9 10">WSL</strain>
    </source>
</reference>
<dbReference type="Pfam" id="PF14862">
    <property type="entry name" value="Defensin_big"/>
    <property type="match status" value="1"/>
</dbReference>
<keyword evidence="3" id="KW-0929">Antimicrobial</keyword>
<sequence length="177" mass="19855">MFPSNRIKNRWTLALVLVTMASWLVMVVDVQRIQEDPHRLFLQARPPTIDRSRMGHRGQLNIPQSFAGLKVAPSIYRWMNGLYGGPAVTRIGITVAESPDPSLERRVPCCSGYLTATMDARNCTKMGGECCSREFTDYPGAGGMGLINPRKLKRSRQAYQGNCYQCFEFFTVCLVGN</sequence>
<dbReference type="Proteomes" id="UP000820818">
    <property type="component" value="Linkage Group LG2"/>
</dbReference>
<evidence type="ECO:0000256" key="2">
    <source>
        <dbReference type="ARBA" id="ARBA00022525"/>
    </source>
</evidence>
<keyword evidence="10" id="KW-1185">Reference proteome</keyword>
<keyword evidence="7" id="KW-1015">Disulfide bond</keyword>
<dbReference type="EMBL" id="WJBH02000002">
    <property type="protein sequence ID" value="KAI9562678.1"/>
    <property type="molecule type" value="Genomic_DNA"/>
</dbReference>